<evidence type="ECO:0000313" key="1">
    <source>
        <dbReference type="EMBL" id="MBV4358831.1"/>
    </source>
</evidence>
<reference evidence="1" key="1">
    <citation type="submission" date="2021-06" db="EMBL/GenBank/DDBJ databases">
        <authorList>
            <person name="Huq M.A."/>
        </authorList>
    </citation>
    <scope>NUCLEOTIDE SEQUENCE</scope>
    <source>
        <strain evidence="1">MAH-26</strain>
    </source>
</reference>
<organism evidence="1 2">
    <name type="scientific">Pinibacter aurantiacus</name>
    <dbReference type="NCBI Taxonomy" id="2851599"/>
    <lineage>
        <taxon>Bacteria</taxon>
        <taxon>Pseudomonadati</taxon>
        <taxon>Bacteroidota</taxon>
        <taxon>Chitinophagia</taxon>
        <taxon>Chitinophagales</taxon>
        <taxon>Chitinophagaceae</taxon>
        <taxon>Pinibacter</taxon>
    </lineage>
</organism>
<evidence type="ECO:0000313" key="2">
    <source>
        <dbReference type="Proteomes" id="UP000812270"/>
    </source>
</evidence>
<gene>
    <name evidence="1" type="ORF">KTO63_16820</name>
</gene>
<dbReference type="EMBL" id="JAHSPG010000013">
    <property type="protein sequence ID" value="MBV4358831.1"/>
    <property type="molecule type" value="Genomic_DNA"/>
</dbReference>
<name>A0A9E2W8Q0_9BACT</name>
<sequence>MGKETVANTKLYYNDNSNPPANISYLESCTQAQTNGSKNLYLTTANTNCVANNPLNAIDPNGKDIILMIWATADGKIGNAAIAMSKHKTEKNKEKEIFKDSKGRTCTRTVEKERQVEKGMYKYTDLWLGTPVRLNNYDKDITKSAIVQY</sequence>
<protein>
    <submittedName>
        <fullName evidence="1">Uncharacterized protein</fullName>
    </submittedName>
</protein>
<dbReference type="AlphaFoldDB" id="A0A9E2W8Q0"/>
<proteinExistence type="predicted"/>
<dbReference type="Proteomes" id="UP000812270">
    <property type="component" value="Unassembled WGS sequence"/>
</dbReference>
<comment type="caution">
    <text evidence="1">The sequence shown here is derived from an EMBL/GenBank/DDBJ whole genome shotgun (WGS) entry which is preliminary data.</text>
</comment>
<dbReference type="RefSeq" id="WP_217792549.1">
    <property type="nucleotide sequence ID" value="NZ_JAHSPG010000013.1"/>
</dbReference>
<keyword evidence="2" id="KW-1185">Reference proteome</keyword>
<accession>A0A9E2W8Q0</accession>